<proteinExistence type="predicted"/>
<sequence>MATNRKSVIIQSKNSKDATSIAAKLKEAFSKAGYEMTALMPNNIDKDLITISLPDVQKNGIKSIVLDQLDFKVVLNFKKELRFMRNFITKYFVRAGIAEKDLEVDFNDDFGRHNSCQFTIPSLGYTANLCYCVETDSSVQFMTIDLGINHMYQLHNPEYKKQICNLDS</sequence>
<feature type="non-terminal residue" evidence="1">
    <location>
        <position position="168"/>
    </location>
</feature>
<accession>A0ABD2PJU6</accession>
<dbReference type="EMBL" id="JBJKFK010007587">
    <property type="protein sequence ID" value="KAL3307345.1"/>
    <property type="molecule type" value="Genomic_DNA"/>
</dbReference>
<keyword evidence="2" id="KW-1185">Reference proteome</keyword>
<comment type="caution">
    <text evidence="1">The sequence shown here is derived from an EMBL/GenBank/DDBJ whole genome shotgun (WGS) entry which is preliminary data.</text>
</comment>
<gene>
    <name evidence="1" type="ORF">Ciccas_014146</name>
</gene>
<reference evidence="1 2" key="1">
    <citation type="submission" date="2024-11" db="EMBL/GenBank/DDBJ databases">
        <title>Adaptive evolution of stress response genes in parasites aligns with host niche diversity.</title>
        <authorList>
            <person name="Hahn C."/>
            <person name="Resl P."/>
        </authorList>
    </citation>
    <scope>NUCLEOTIDE SEQUENCE [LARGE SCALE GENOMIC DNA]</scope>
    <source>
        <strain evidence="1">EGGRZ-B1_66</strain>
        <tissue evidence="1">Body</tissue>
    </source>
</reference>
<protein>
    <submittedName>
        <fullName evidence="1">Uncharacterized protein</fullName>
    </submittedName>
</protein>
<name>A0ABD2PJU6_9PLAT</name>
<evidence type="ECO:0000313" key="2">
    <source>
        <dbReference type="Proteomes" id="UP001626550"/>
    </source>
</evidence>
<dbReference type="AlphaFoldDB" id="A0ABD2PJU6"/>
<dbReference type="Proteomes" id="UP001626550">
    <property type="component" value="Unassembled WGS sequence"/>
</dbReference>
<evidence type="ECO:0000313" key="1">
    <source>
        <dbReference type="EMBL" id="KAL3307345.1"/>
    </source>
</evidence>
<organism evidence="1 2">
    <name type="scientific">Cichlidogyrus casuarinus</name>
    <dbReference type="NCBI Taxonomy" id="1844966"/>
    <lineage>
        <taxon>Eukaryota</taxon>
        <taxon>Metazoa</taxon>
        <taxon>Spiralia</taxon>
        <taxon>Lophotrochozoa</taxon>
        <taxon>Platyhelminthes</taxon>
        <taxon>Monogenea</taxon>
        <taxon>Monopisthocotylea</taxon>
        <taxon>Dactylogyridea</taxon>
        <taxon>Ancyrocephalidae</taxon>
        <taxon>Cichlidogyrus</taxon>
    </lineage>
</organism>